<evidence type="ECO:0000256" key="6">
    <source>
        <dbReference type="ARBA" id="ARBA00023004"/>
    </source>
</evidence>
<evidence type="ECO:0000256" key="11">
    <source>
        <dbReference type="PROSITE-ProRule" id="PRU01360"/>
    </source>
</evidence>
<evidence type="ECO:0000313" key="18">
    <source>
        <dbReference type="Proteomes" id="UP000321172"/>
    </source>
</evidence>
<keyword evidence="7" id="KW-0406">Ion transport</keyword>
<dbReference type="AlphaFoldDB" id="A0A5B8RZZ1"/>
<dbReference type="OrthoDB" id="7455914at2"/>
<name>A0A5B8RZZ1_9SPHN</name>
<dbReference type="Pfam" id="PF07715">
    <property type="entry name" value="Plug"/>
    <property type="match status" value="1"/>
</dbReference>
<dbReference type="Pfam" id="PF00593">
    <property type="entry name" value="TonB_dep_Rec_b-barrel"/>
    <property type="match status" value="1"/>
</dbReference>
<evidence type="ECO:0000256" key="8">
    <source>
        <dbReference type="ARBA" id="ARBA00023077"/>
    </source>
</evidence>
<keyword evidence="18" id="KW-1185">Reference proteome</keyword>
<dbReference type="InterPro" id="IPR000531">
    <property type="entry name" value="Beta-barrel_TonB"/>
</dbReference>
<dbReference type="RefSeq" id="WP_147088724.1">
    <property type="nucleotide sequence ID" value="NZ_BAABJD010000002.1"/>
</dbReference>
<gene>
    <name evidence="17" type="ORF">FRF71_00585</name>
</gene>
<dbReference type="PANTHER" id="PTHR32552:SF81">
    <property type="entry name" value="TONB-DEPENDENT OUTER MEMBRANE RECEPTOR"/>
    <property type="match status" value="1"/>
</dbReference>
<keyword evidence="2 11" id="KW-0813">Transport</keyword>
<feature type="signal peptide" evidence="14">
    <location>
        <begin position="1"/>
        <end position="27"/>
    </location>
</feature>
<keyword evidence="6" id="KW-0408">Iron</keyword>
<feature type="domain" description="TonB-dependent receptor plug" evidence="16">
    <location>
        <begin position="88"/>
        <end position="199"/>
    </location>
</feature>
<evidence type="ECO:0000256" key="4">
    <source>
        <dbReference type="ARBA" id="ARBA00022496"/>
    </source>
</evidence>
<keyword evidence="9 11" id="KW-0472">Membrane</keyword>
<evidence type="ECO:0000256" key="9">
    <source>
        <dbReference type="ARBA" id="ARBA00023136"/>
    </source>
</evidence>
<dbReference type="GO" id="GO:0006826">
    <property type="term" value="P:iron ion transport"/>
    <property type="evidence" value="ECO:0007669"/>
    <property type="project" value="UniProtKB-KW"/>
</dbReference>
<keyword evidence="5 11" id="KW-0812">Transmembrane</keyword>
<dbReference type="InterPro" id="IPR036942">
    <property type="entry name" value="Beta-barrel_TonB_sf"/>
</dbReference>
<evidence type="ECO:0000313" key="17">
    <source>
        <dbReference type="EMBL" id="QEA14743.1"/>
    </source>
</evidence>
<evidence type="ECO:0000256" key="7">
    <source>
        <dbReference type="ARBA" id="ARBA00023065"/>
    </source>
</evidence>
<protein>
    <submittedName>
        <fullName evidence="17">TonB-dependent receptor</fullName>
    </submittedName>
</protein>
<keyword evidence="10 11" id="KW-0998">Cell outer membrane</keyword>
<dbReference type="InterPro" id="IPR039426">
    <property type="entry name" value="TonB-dep_rcpt-like"/>
</dbReference>
<keyword evidence="8 12" id="KW-0798">TonB box</keyword>
<dbReference type="Gene3D" id="2.40.170.20">
    <property type="entry name" value="TonB-dependent receptor, beta-barrel domain"/>
    <property type="match status" value="2"/>
</dbReference>
<accession>A0A5B8RZZ1</accession>
<evidence type="ECO:0000256" key="5">
    <source>
        <dbReference type="ARBA" id="ARBA00022692"/>
    </source>
</evidence>
<keyword evidence="17" id="KW-0675">Receptor</keyword>
<comment type="similarity">
    <text evidence="11 12">Belongs to the TonB-dependent receptor family.</text>
</comment>
<comment type="subcellular location">
    <subcellularLocation>
        <location evidence="1 11">Cell outer membrane</location>
        <topology evidence="1 11">Multi-pass membrane protein</topology>
    </subcellularLocation>
</comment>
<proteinExistence type="inferred from homology"/>
<feature type="domain" description="TonB-dependent receptor-like beta-barrel" evidence="15">
    <location>
        <begin position="414"/>
        <end position="831"/>
    </location>
</feature>
<evidence type="ECO:0000259" key="16">
    <source>
        <dbReference type="Pfam" id="PF07715"/>
    </source>
</evidence>
<evidence type="ECO:0000256" key="13">
    <source>
        <dbReference type="SAM" id="MobiDB-lite"/>
    </source>
</evidence>
<feature type="compositionally biased region" description="Low complexity" evidence="13">
    <location>
        <begin position="49"/>
        <end position="72"/>
    </location>
</feature>
<dbReference type="SUPFAM" id="SSF56935">
    <property type="entry name" value="Porins"/>
    <property type="match status" value="1"/>
</dbReference>
<keyword evidence="3 11" id="KW-1134">Transmembrane beta strand</keyword>
<keyword evidence="4" id="KW-0410">Iron transport</keyword>
<sequence>MNRYNARPAASLLALATALGLAGTANAAVTVTADAVFVDAAAPEGSAVEAPATAADPQQDAAAAPAEGEQTDGLTDIVVTATKRETNLQRTPISISVMGAETIRERKVQSLLDLTDGGIPSLRVATFEARQSALTIGIRGIVPLDANQPAREQGVGVYIDGVYLGRQHGLNAALFDIERVEVLKGPQGTLFGRNTEGGALSMISKAPTGEFGGRIEGGVGNIGSRNASIHLNLPEVAGFSVKLDGVYQHQDAVTKNPLPGQTGWGFFNRKGLRAAVRWQPVEGITNDFAYDVAKDENSPFYSQLLNYNPNGCLSGGTNLAPLAIPAGSACVTPGTSFTGSQGTIRSLLPGVVVNGETLMRTADIGVPQRPSVDDTHGFTNTFKWKIAPELELRSITAWRGVDVEQWDNSGGAHRVPVVNLTAACAGANCAFSRYSLADLRQRQFSQEIQAVGTIGSVDYVAGFYYFNERVSDDAATPNSMGATAIVSGGVVTGATYAPIPFCTGAANPLVGAAVQGCSIDRASNVRSKSYAVYGQATWNATEQLHITVGGRYTKDKKQGELTFSRGVNYVTNPTVAAANGYVPLDKEWSRFNPMATVAYDFSDGVHGYVKYATGYRAGGASSRTSDYRAFDPEDVKSYEVGLKADLFDRRARINIAAYMMDRKGSQVDLSTIQPTATGNFNNLVTFNAPGTTKIRGIEADLTVKPTERLKFDLSYAYTYTNIPEVPVTYREFTSAGVPTGNFTTVPQKFYVVFTPRNAASASVDYEVPIGGSDTRIKFHLDANYSQATQSFDQFATKNDESFVVNGRISVLDIGFGGGDQKLTMGFWARNLFNTQYVYRRDPSNSIPSVQSNAVAGVPNITRIANNGGILGDYGNFNMPRTFGVDASIKF</sequence>
<feature type="chain" id="PRO_5022908581" evidence="14">
    <location>
        <begin position="28"/>
        <end position="890"/>
    </location>
</feature>
<evidence type="ECO:0000256" key="14">
    <source>
        <dbReference type="SAM" id="SignalP"/>
    </source>
</evidence>
<dbReference type="InterPro" id="IPR012910">
    <property type="entry name" value="Plug_dom"/>
</dbReference>
<dbReference type="PANTHER" id="PTHR32552">
    <property type="entry name" value="FERRICHROME IRON RECEPTOR-RELATED"/>
    <property type="match status" value="1"/>
</dbReference>
<evidence type="ECO:0000256" key="12">
    <source>
        <dbReference type="RuleBase" id="RU003357"/>
    </source>
</evidence>
<feature type="region of interest" description="Disordered" evidence="13">
    <location>
        <begin position="48"/>
        <end position="73"/>
    </location>
</feature>
<evidence type="ECO:0000256" key="3">
    <source>
        <dbReference type="ARBA" id="ARBA00022452"/>
    </source>
</evidence>
<organism evidence="17 18">
    <name type="scientific">Novosphingobium ginsenosidimutans</name>
    <dbReference type="NCBI Taxonomy" id="1176536"/>
    <lineage>
        <taxon>Bacteria</taxon>
        <taxon>Pseudomonadati</taxon>
        <taxon>Pseudomonadota</taxon>
        <taxon>Alphaproteobacteria</taxon>
        <taxon>Sphingomonadales</taxon>
        <taxon>Sphingomonadaceae</taxon>
        <taxon>Novosphingobium</taxon>
    </lineage>
</organism>
<evidence type="ECO:0000256" key="10">
    <source>
        <dbReference type="ARBA" id="ARBA00023237"/>
    </source>
</evidence>
<evidence type="ECO:0000256" key="1">
    <source>
        <dbReference type="ARBA" id="ARBA00004571"/>
    </source>
</evidence>
<reference evidence="17 18" key="1">
    <citation type="journal article" date="2013" name="J. Microbiol. Biotechnol.">
        <title>Novosphingobium ginsenosidimutans sp. nov., with the ability to convert ginsenoside.</title>
        <authorList>
            <person name="Kim J.K."/>
            <person name="He D."/>
            <person name="Liu Q.M."/>
            <person name="Park H.Y."/>
            <person name="Jung M.S."/>
            <person name="Yoon M.H."/>
            <person name="Kim S.C."/>
            <person name="Im W.T."/>
        </authorList>
    </citation>
    <scope>NUCLEOTIDE SEQUENCE [LARGE SCALE GENOMIC DNA]</scope>
    <source>
        <strain evidence="17 18">FW-6</strain>
    </source>
</reference>
<dbReference type="EMBL" id="CP042345">
    <property type="protein sequence ID" value="QEA14743.1"/>
    <property type="molecule type" value="Genomic_DNA"/>
</dbReference>
<dbReference type="PROSITE" id="PS52016">
    <property type="entry name" value="TONB_DEPENDENT_REC_3"/>
    <property type="match status" value="1"/>
</dbReference>
<dbReference type="GO" id="GO:0009279">
    <property type="term" value="C:cell outer membrane"/>
    <property type="evidence" value="ECO:0007669"/>
    <property type="project" value="UniProtKB-SubCell"/>
</dbReference>
<dbReference type="Proteomes" id="UP000321172">
    <property type="component" value="Chromosome"/>
</dbReference>
<dbReference type="KEGG" id="ngf:FRF71_00585"/>
<evidence type="ECO:0000259" key="15">
    <source>
        <dbReference type="Pfam" id="PF00593"/>
    </source>
</evidence>
<evidence type="ECO:0000256" key="2">
    <source>
        <dbReference type="ARBA" id="ARBA00022448"/>
    </source>
</evidence>
<keyword evidence="14" id="KW-0732">Signal</keyword>